<dbReference type="InterPro" id="IPR023908">
    <property type="entry name" value="xxxLxxG_rpt"/>
</dbReference>
<dbReference type="Proteomes" id="UP000256486">
    <property type="component" value="Unassembled WGS sequence"/>
</dbReference>
<dbReference type="NCBIfam" id="TIGR03062">
    <property type="entry name" value="pip_yhgE_Cterm"/>
    <property type="match status" value="1"/>
</dbReference>
<reference evidence="7 8" key="1">
    <citation type="submission" date="2017-04" db="EMBL/GenBank/DDBJ databases">
        <title>Comparative genome analysis of Subtercola boreus.</title>
        <authorList>
            <person name="Cho Y.-J."/>
            <person name="Cho A."/>
            <person name="Kim O.-S."/>
            <person name="Lee J.-I."/>
        </authorList>
    </citation>
    <scope>NUCLEOTIDE SEQUENCE [LARGE SCALE GENOMIC DNA]</scope>
    <source>
        <strain evidence="7 8">K300</strain>
    </source>
</reference>
<dbReference type="PANTHER" id="PTHR43077:SF5">
    <property type="entry name" value="PHAGE INFECTION PROTEIN"/>
    <property type="match status" value="1"/>
</dbReference>
<protein>
    <recommendedName>
        <fullName evidence="6">ABC-2 type transporter transmembrane domain-containing protein</fullName>
    </recommendedName>
</protein>
<evidence type="ECO:0000256" key="4">
    <source>
        <dbReference type="ARBA" id="ARBA00023136"/>
    </source>
</evidence>
<dbReference type="RefSeq" id="WP_116415985.1">
    <property type="nucleotide sequence ID" value="NZ_NBWZ01000001.1"/>
</dbReference>
<feature type="transmembrane region" description="Helical" evidence="5">
    <location>
        <begin position="677"/>
        <end position="696"/>
    </location>
</feature>
<dbReference type="Gene3D" id="1.10.287.950">
    <property type="entry name" value="Methyl-accepting chemotaxis protein"/>
    <property type="match status" value="2"/>
</dbReference>
<name>A0A3E0VKU8_9MICO</name>
<keyword evidence="4 5" id="KW-0472">Membrane</keyword>
<evidence type="ECO:0000313" key="8">
    <source>
        <dbReference type="Proteomes" id="UP000256486"/>
    </source>
</evidence>
<evidence type="ECO:0000256" key="3">
    <source>
        <dbReference type="ARBA" id="ARBA00022989"/>
    </source>
</evidence>
<feature type="transmembrane region" description="Helical" evidence="5">
    <location>
        <begin position="616"/>
        <end position="641"/>
    </location>
</feature>
<keyword evidence="8" id="KW-1185">Reference proteome</keyword>
<evidence type="ECO:0000256" key="2">
    <source>
        <dbReference type="ARBA" id="ARBA00022692"/>
    </source>
</evidence>
<dbReference type="InterPro" id="IPR051328">
    <property type="entry name" value="T7SS_ABC-Transporter"/>
</dbReference>
<dbReference type="InterPro" id="IPR017501">
    <property type="entry name" value="Phage_infect_YhgE_C"/>
</dbReference>
<dbReference type="EMBL" id="NBWZ01000001">
    <property type="protein sequence ID" value="RFA10614.1"/>
    <property type="molecule type" value="Genomic_DNA"/>
</dbReference>
<dbReference type="NCBIfam" id="TIGR03057">
    <property type="entry name" value="xxxLxxG_by_4"/>
    <property type="match status" value="7"/>
</dbReference>
<dbReference type="InterPro" id="IPR013525">
    <property type="entry name" value="ABC2_TM"/>
</dbReference>
<feature type="transmembrane region" description="Helical" evidence="5">
    <location>
        <begin position="575"/>
        <end position="595"/>
    </location>
</feature>
<feature type="domain" description="ABC-2 type transporter transmembrane" evidence="6">
    <location>
        <begin position="542"/>
        <end position="749"/>
    </location>
</feature>
<dbReference type="AlphaFoldDB" id="A0A3E0VKU8"/>
<evidence type="ECO:0000313" key="7">
    <source>
        <dbReference type="EMBL" id="RFA10614.1"/>
    </source>
</evidence>
<dbReference type="OrthoDB" id="9811483at2"/>
<comment type="subcellular location">
    <subcellularLocation>
        <location evidence="1">Membrane</location>
        <topology evidence="1">Multi-pass membrane protein</topology>
    </subcellularLocation>
</comment>
<evidence type="ECO:0000259" key="6">
    <source>
        <dbReference type="Pfam" id="PF12698"/>
    </source>
</evidence>
<dbReference type="Pfam" id="PF12698">
    <property type="entry name" value="ABC2_membrane_3"/>
    <property type="match status" value="1"/>
</dbReference>
<feature type="transmembrane region" description="Helical" evidence="5">
    <location>
        <begin position="735"/>
        <end position="753"/>
    </location>
</feature>
<evidence type="ECO:0000256" key="1">
    <source>
        <dbReference type="ARBA" id="ARBA00004141"/>
    </source>
</evidence>
<evidence type="ECO:0000256" key="5">
    <source>
        <dbReference type="SAM" id="Phobius"/>
    </source>
</evidence>
<dbReference type="SUPFAM" id="SSF58104">
    <property type="entry name" value="Methyl-accepting chemotaxis protein (MCP) signaling domain"/>
    <property type="match status" value="1"/>
</dbReference>
<dbReference type="GO" id="GO:0016020">
    <property type="term" value="C:membrane"/>
    <property type="evidence" value="ECO:0007669"/>
    <property type="project" value="UniProtKB-SubCell"/>
</dbReference>
<dbReference type="InterPro" id="IPR017500">
    <property type="entry name" value="Phage_infect_YhgE_N"/>
</dbReference>
<dbReference type="GO" id="GO:0140359">
    <property type="term" value="F:ABC-type transporter activity"/>
    <property type="evidence" value="ECO:0007669"/>
    <property type="project" value="InterPro"/>
</dbReference>
<gene>
    <name evidence="7" type="ORF">B7R54_16445</name>
</gene>
<comment type="caution">
    <text evidence="7">The sequence shown here is derived from an EMBL/GenBank/DDBJ whole genome shotgun (WGS) entry which is preliminary data.</text>
</comment>
<feature type="transmembrane region" description="Helical" evidence="5">
    <location>
        <begin position="647"/>
        <end position="670"/>
    </location>
</feature>
<feature type="transmembrane region" description="Helical" evidence="5">
    <location>
        <begin position="21"/>
        <end position="41"/>
    </location>
</feature>
<keyword evidence="2 5" id="KW-0812">Transmembrane</keyword>
<dbReference type="NCBIfam" id="TIGR03061">
    <property type="entry name" value="pip_yhgE_Nterm"/>
    <property type="match status" value="1"/>
</dbReference>
<accession>A0A3E0VKU8</accession>
<dbReference type="PANTHER" id="PTHR43077">
    <property type="entry name" value="TRANSPORT PERMEASE YVFS-RELATED"/>
    <property type="match status" value="1"/>
</dbReference>
<proteinExistence type="predicted"/>
<sequence>MKIVTLVTTEFRRLTATGLARLALVALMLVPVLYAGLYLWANSDPYGNIKNIPVALVVEDTGSTLDGTAVNYGTQVHDQLVKDNGVKWIDATAAEAAPGVRNGEYDFVLTLGPDFSNLLTSAGTSTPQQAVVQLTTNDTNSFLASSIAATVAEKVRLSISEQVGEAAALQFLNGFATIHDNLETGIDGANQLVDGTATAQSGAASLASGAATANTGAASLATGAATAATGAATLSDGASQTATGAATLADGASQLATGASTLSDGAAASAGGASTLAAGAAQTNDGAQKLSSGLAALSDGVAGLPDDTARLNAGAQQVADGNAKLAAAANTVAAATQDAADQVPVVRSEIIAQLKSAGLTDAQIDDVIAQLDKVGTAITDGNGQVQQLDDQVSQLSDGAAQVAAGTAQLADAAPGLADGAASASAGAATLAGGTAQVSAGAASLASGTQQVADGASTLAAKSAQLSDGASALASGATQVSAGAASLASGTQQVADGASTLAGGTQQLADGATTLSTGVGQLNAGATQLRDGLVSGADQIPSYSPDQRQTAAATIATPARVDTDTVTKATTYGAGMAPFFISLAAWIGIYALFLIIKPLSRRALTAIRAPLRVTAAGWLAPALLGAVQMAAVYFVVTVLLGFTVANPALMLLFMVFTSITFVAIIGALNIWLGSVGQFLGLVLMVLQLVTAGGTFPWQTLPAPLAALHHALPMSYAVDGIRQLMYGGDLSLALNDVGVLAIWLLGALAFSMFLARQKTAGRTLRDLRPSLIG</sequence>
<organism evidence="7 8">
    <name type="scientific">Subtercola boreus</name>
    <dbReference type="NCBI Taxonomy" id="120213"/>
    <lineage>
        <taxon>Bacteria</taxon>
        <taxon>Bacillati</taxon>
        <taxon>Actinomycetota</taxon>
        <taxon>Actinomycetes</taxon>
        <taxon>Micrococcales</taxon>
        <taxon>Microbacteriaceae</taxon>
        <taxon>Subtercola</taxon>
    </lineage>
</organism>
<keyword evidence="3 5" id="KW-1133">Transmembrane helix</keyword>